<name>A0A7C3Z3G7_9BACT</name>
<dbReference type="InterPro" id="IPR031167">
    <property type="entry name" value="G_OBG"/>
</dbReference>
<keyword evidence="4 8" id="KW-0547">Nucleotide-binding</keyword>
<dbReference type="SUPFAM" id="SSF82051">
    <property type="entry name" value="Obg GTP-binding protein N-terminal domain"/>
    <property type="match status" value="1"/>
</dbReference>
<dbReference type="HAMAP" id="MF_01454">
    <property type="entry name" value="GTPase_Obg"/>
    <property type="match status" value="1"/>
</dbReference>
<dbReference type="GO" id="GO:0005525">
    <property type="term" value="F:GTP binding"/>
    <property type="evidence" value="ECO:0007669"/>
    <property type="project" value="UniProtKB-UniRule"/>
</dbReference>
<keyword evidence="7 8" id="KW-0342">GTP-binding</keyword>
<dbReference type="InterPro" id="IPR006169">
    <property type="entry name" value="GTP1_OBG_dom"/>
</dbReference>
<evidence type="ECO:0000259" key="10">
    <source>
        <dbReference type="PROSITE" id="PS51710"/>
    </source>
</evidence>
<dbReference type="GO" id="GO:0003924">
    <property type="term" value="F:GTPase activity"/>
    <property type="evidence" value="ECO:0007669"/>
    <property type="project" value="UniProtKB-UniRule"/>
</dbReference>
<dbReference type="PROSITE" id="PS51883">
    <property type="entry name" value="OBG"/>
    <property type="match status" value="1"/>
</dbReference>
<dbReference type="PRINTS" id="PR00326">
    <property type="entry name" value="GTP1OBG"/>
</dbReference>
<feature type="binding site" evidence="8">
    <location>
        <begin position="192"/>
        <end position="196"/>
    </location>
    <ligand>
        <name>GTP</name>
        <dbReference type="ChEBI" id="CHEBI:37565"/>
    </ligand>
</feature>
<feature type="region of interest" description="Disordered" evidence="9">
    <location>
        <begin position="122"/>
        <end position="148"/>
    </location>
</feature>
<dbReference type="InterPro" id="IPR006073">
    <property type="entry name" value="GTP-bd"/>
</dbReference>
<evidence type="ECO:0000256" key="8">
    <source>
        <dbReference type="HAMAP-Rule" id="MF_01454"/>
    </source>
</evidence>
<feature type="binding site" evidence="8">
    <location>
        <begin position="313"/>
        <end position="315"/>
    </location>
    <ligand>
        <name>GTP</name>
        <dbReference type="ChEBI" id="CHEBI:37565"/>
    </ligand>
</feature>
<dbReference type="InterPro" id="IPR036726">
    <property type="entry name" value="GTP1_OBG_dom_sf"/>
</dbReference>
<evidence type="ECO:0000256" key="3">
    <source>
        <dbReference type="ARBA" id="ARBA00022723"/>
    </source>
</evidence>
<evidence type="ECO:0000256" key="7">
    <source>
        <dbReference type="ARBA" id="ARBA00023134"/>
    </source>
</evidence>
<protein>
    <recommendedName>
        <fullName evidence="8">GTPase Obg</fullName>
        <ecNumber evidence="8">3.6.5.-</ecNumber>
    </recommendedName>
    <alternativeName>
        <fullName evidence="8">GTP-binding protein Obg</fullName>
    </alternativeName>
</protein>
<dbReference type="PANTHER" id="PTHR11702:SF31">
    <property type="entry name" value="MITOCHONDRIAL RIBOSOME-ASSOCIATED GTPASE 2"/>
    <property type="match status" value="1"/>
</dbReference>
<evidence type="ECO:0000259" key="11">
    <source>
        <dbReference type="PROSITE" id="PS51883"/>
    </source>
</evidence>
<evidence type="ECO:0000256" key="1">
    <source>
        <dbReference type="ARBA" id="ARBA00007699"/>
    </source>
</evidence>
<dbReference type="InterPro" id="IPR014100">
    <property type="entry name" value="GTP-bd_Obg/CgtA"/>
</dbReference>
<dbReference type="FunFam" id="2.70.210.12:FF:000001">
    <property type="entry name" value="GTPase Obg"/>
    <property type="match status" value="1"/>
</dbReference>
<dbReference type="NCBIfam" id="NF008956">
    <property type="entry name" value="PRK12299.1"/>
    <property type="match status" value="1"/>
</dbReference>
<dbReference type="PROSITE" id="PS51710">
    <property type="entry name" value="G_OBG"/>
    <property type="match status" value="1"/>
</dbReference>
<dbReference type="Pfam" id="PF01926">
    <property type="entry name" value="MMR_HSR1"/>
    <property type="match status" value="1"/>
</dbReference>
<evidence type="ECO:0000256" key="5">
    <source>
        <dbReference type="ARBA" id="ARBA00022801"/>
    </source>
</evidence>
<dbReference type="Pfam" id="PF01018">
    <property type="entry name" value="GTP1_OBG"/>
    <property type="match status" value="1"/>
</dbReference>
<dbReference type="AlphaFoldDB" id="A0A7C3Z3G7"/>
<sequence length="354" mass="37751">MKSFPDEAEIIVQGGAGGPGCVSFRRARFQPRGRPDGGNGGRGGDVILEASRHERTLAYFKRRRLFLADNGRAGEGQDRLGKNGSPLVIRVPLGTLVFDSESGELLGELLAEGQRLVVAKGGRGGKGNAHFASSRLRSPRFAQPGESGESRRLRLELQILADVGLMGPPNVGKTTLLKALTASKARVGDFPFTTLSPQLGVIYVDDQEPLVAAEIPGLIRGAHRGKGLGHRFLRHLRRTRILVLVVDVSRINPAQPLTPWLELEEELQAADPDLLAKPRLIVLNKVDLPPANFPLDEVIKAYGGLGRRVLAVSGLTGTGLGALRQAIAAEVARLSATSANHTAAESEFPGIKPG</sequence>
<feature type="binding site" evidence="8">
    <location>
        <position position="194"/>
    </location>
    <ligand>
        <name>Mg(2+)</name>
        <dbReference type="ChEBI" id="CHEBI:18420"/>
    </ligand>
</feature>
<dbReference type="EC" id="3.6.5.-" evidence="8"/>
<reference evidence="12" key="1">
    <citation type="journal article" date="2020" name="mSystems">
        <title>Genome- and Community-Level Interaction Insights into Carbon Utilization and Element Cycling Functions of Hydrothermarchaeota in Hydrothermal Sediment.</title>
        <authorList>
            <person name="Zhou Z."/>
            <person name="Liu Y."/>
            <person name="Xu W."/>
            <person name="Pan J."/>
            <person name="Luo Z.H."/>
            <person name="Li M."/>
        </authorList>
    </citation>
    <scope>NUCLEOTIDE SEQUENCE [LARGE SCALE GENOMIC DNA]</scope>
    <source>
        <strain evidence="12">SpSt-897</strain>
    </source>
</reference>
<keyword evidence="3 8" id="KW-0479">Metal-binding</keyword>
<feature type="binding site" evidence="8">
    <location>
        <begin position="214"/>
        <end position="217"/>
    </location>
    <ligand>
        <name>GTP</name>
        <dbReference type="ChEBI" id="CHEBI:37565"/>
    </ligand>
</feature>
<evidence type="ECO:0000256" key="6">
    <source>
        <dbReference type="ARBA" id="ARBA00022842"/>
    </source>
</evidence>
<feature type="binding site" evidence="8">
    <location>
        <begin position="284"/>
        <end position="287"/>
    </location>
    <ligand>
        <name>GTP</name>
        <dbReference type="ChEBI" id="CHEBI:37565"/>
    </ligand>
</feature>
<comment type="cofactor">
    <cofactor evidence="8">
        <name>Mg(2+)</name>
        <dbReference type="ChEBI" id="CHEBI:18420"/>
    </cofactor>
</comment>
<dbReference type="Gene3D" id="3.40.50.300">
    <property type="entry name" value="P-loop containing nucleotide triphosphate hydrolases"/>
    <property type="match status" value="1"/>
</dbReference>
<evidence type="ECO:0000256" key="2">
    <source>
        <dbReference type="ARBA" id="ARBA00022490"/>
    </source>
</evidence>
<dbReference type="NCBIfam" id="TIGR02729">
    <property type="entry name" value="Obg_CgtA"/>
    <property type="match status" value="1"/>
</dbReference>
<dbReference type="PANTHER" id="PTHR11702">
    <property type="entry name" value="DEVELOPMENTALLY REGULATED GTP-BINDING PROTEIN-RELATED"/>
    <property type="match status" value="1"/>
</dbReference>
<evidence type="ECO:0000256" key="4">
    <source>
        <dbReference type="ARBA" id="ARBA00022741"/>
    </source>
</evidence>
<dbReference type="GO" id="GO:0005737">
    <property type="term" value="C:cytoplasm"/>
    <property type="evidence" value="ECO:0007669"/>
    <property type="project" value="UniProtKB-SubCell"/>
</dbReference>
<dbReference type="Gene3D" id="2.70.210.12">
    <property type="entry name" value="GTP1/OBG domain"/>
    <property type="match status" value="1"/>
</dbReference>
<organism evidence="12">
    <name type="scientific">Desulfobacca acetoxidans</name>
    <dbReference type="NCBI Taxonomy" id="60893"/>
    <lineage>
        <taxon>Bacteria</taxon>
        <taxon>Pseudomonadati</taxon>
        <taxon>Thermodesulfobacteriota</taxon>
        <taxon>Desulfobaccia</taxon>
        <taxon>Desulfobaccales</taxon>
        <taxon>Desulfobaccaceae</taxon>
        <taxon>Desulfobacca</taxon>
    </lineage>
</organism>
<keyword evidence="2 8" id="KW-0963">Cytoplasm</keyword>
<comment type="subcellular location">
    <subcellularLocation>
        <location evidence="8">Cytoplasm</location>
    </subcellularLocation>
</comment>
<dbReference type="GO" id="GO:0043022">
    <property type="term" value="F:ribosome binding"/>
    <property type="evidence" value="ECO:0007669"/>
    <property type="project" value="UniProtKB-ARBA"/>
</dbReference>
<keyword evidence="5 8" id="KW-0378">Hydrolase</keyword>
<dbReference type="PIRSF" id="PIRSF002401">
    <property type="entry name" value="GTP_bd_Obg/CgtA"/>
    <property type="match status" value="1"/>
</dbReference>
<comment type="subunit">
    <text evidence="8">Monomer.</text>
</comment>
<dbReference type="GO" id="GO:0000287">
    <property type="term" value="F:magnesium ion binding"/>
    <property type="evidence" value="ECO:0007669"/>
    <property type="project" value="InterPro"/>
</dbReference>
<proteinExistence type="inferred from homology"/>
<evidence type="ECO:0000313" key="12">
    <source>
        <dbReference type="EMBL" id="HGF34528.1"/>
    </source>
</evidence>
<feature type="domain" description="OBG-type G" evidence="10">
    <location>
        <begin position="161"/>
        <end position="332"/>
    </location>
</feature>
<evidence type="ECO:0000256" key="9">
    <source>
        <dbReference type="SAM" id="MobiDB-lite"/>
    </source>
</evidence>
<feature type="binding site" evidence="8">
    <location>
        <position position="174"/>
    </location>
    <ligand>
        <name>Mg(2+)</name>
        <dbReference type="ChEBI" id="CHEBI:18420"/>
    </ligand>
</feature>
<accession>A0A7C3Z3G7</accession>
<comment type="caution">
    <text evidence="8">Lacks conserved residue(s) required for the propagation of feature annotation.</text>
</comment>
<dbReference type="SUPFAM" id="SSF52540">
    <property type="entry name" value="P-loop containing nucleoside triphosphate hydrolases"/>
    <property type="match status" value="1"/>
</dbReference>
<comment type="similarity">
    <text evidence="1 8">Belongs to the TRAFAC class OBG-HflX-like GTPase superfamily. OBG GTPase family.</text>
</comment>
<dbReference type="GO" id="GO:0042254">
    <property type="term" value="P:ribosome biogenesis"/>
    <property type="evidence" value="ECO:0007669"/>
    <property type="project" value="UniProtKB-UniRule"/>
</dbReference>
<gene>
    <name evidence="12" type="primary">obgE</name>
    <name evidence="8" type="synonym">obg</name>
    <name evidence="12" type="ORF">ENW96_09115</name>
</gene>
<feature type="domain" description="Obg" evidence="11">
    <location>
        <begin position="2"/>
        <end position="160"/>
    </location>
</feature>
<dbReference type="InterPro" id="IPR045086">
    <property type="entry name" value="OBG_GTPase"/>
</dbReference>
<keyword evidence="6 8" id="KW-0460">Magnesium</keyword>
<comment type="function">
    <text evidence="8">An essential GTPase which binds GTP, GDP and possibly (p)ppGpp with moderate affinity, with high nucleotide exchange rates and a fairly low GTP hydrolysis rate. Plays a role in control of the cell cycle, stress response, ribosome biogenesis and in those bacteria that undergo differentiation, in morphogenesis control.</text>
</comment>
<dbReference type="CDD" id="cd01898">
    <property type="entry name" value="Obg"/>
    <property type="match status" value="1"/>
</dbReference>
<dbReference type="EMBL" id="DTMF01000218">
    <property type="protein sequence ID" value="HGF34528.1"/>
    <property type="molecule type" value="Genomic_DNA"/>
</dbReference>
<dbReference type="InterPro" id="IPR027417">
    <property type="entry name" value="P-loop_NTPase"/>
</dbReference>
<comment type="caution">
    <text evidence="12">The sequence shown here is derived from an EMBL/GenBank/DDBJ whole genome shotgun (WGS) entry which is preliminary data.</text>
</comment>